<dbReference type="EMBL" id="MDTQ01000001">
    <property type="protein sequence ID" value="ODC02437.1"/>
    <property type="molecule type" value="Genomic_DNA"/>
</dbReference>
<feature type="region of interest" description="Disordered" evidence="3">
    <location>
        <begin position="95"/>
        <end position="114"/>
    </location>
</feature>
<proteinExistence type="predicted"/>
<dbReference type="Gene3D" id="3.30.1450.10">
    <property type="match status" value="1"/>
</dbReference>
<dbReference type="Pfam" id="PF04355">
    <property type="entry name" value="BamE"/>
    <property type="match status" value="1"/>
</dbReference>
<keyword evidence="7" id="KW-1185">Reference proteome</keyword>
<evidence type="ECO:0000256" key="1">
    <source>
        <dbReference type="ARBA" id="ARBA00022729"/>
    </source>
</evidence>
<evidence type="ECO:0000259" key="5">
    <source>
        <dbReference type="Pfam" id="PF04355"/>
    </source>
</evidence>
<feature type="chain" id="PRO_5009119612" description="Outer membrane protein assembly factor BamE domain-containing protein" evidence="4">
    <location>
        <begin position="22"/>
        <end position="114"/>
    </location>
</feature>
<sequence length="114" mass="12402">MLNTLKVVLVAIGFASLVACANVGKPYPEHRVPDIQTGQTTRAEVEQMFGKPWRTGMENGQVTWTYGQYHYGVFSEAETSDLVIRFKPDGTVASYSYNRTGPNNGDPAASSSAP</sequence>
<dbReference type="InterPro" id="IPR037873">
    <property type="entry name" value="BamE-like"/>
</dbReference>
<reference evidence="6 7" key="1">
    <citation type="submission" date="2016-08" db="EMBL/GenBank/DDBJ databases">
        <authorList>
            <person name="Seilhamer J.J."/>
        </authorList>
    </citation>
    <scope>NUCLEOTIDE SEQUENCE [LARGE SCALE GENOMIC DNA]</scope>
    <source>
        <strain evidence="6 7">PH27A</strain>
    </source>
</reference>
<feature type="domain" description="Outer membrane protein assembly factor BamE" evidence="5">
    <location>
        <begin position="30"/>
        <end position="94"/>
    </location>
</feature>
<dbReference type="STRING" id="197479.BFW38_01640"/>
<comment type="caution">
    <text evidence="6">The sequence shown here is derived from an EMBL/GenBank/DDBJ whole genome shotgun (WGS) entry which is preliminary data.</text>
</comment>
<name>A0A1E2V628_9GAMM</name>
<gene>
    <name evidence="6" type="ORF">BFW38_01640</name>
</gene>
<dbReference type="Proteomes" id="UP000094291">
    <property type="component" value="Unassembled WGS sequence"/>
</dbReference>
<protein>
    <recommendedName>
        <fullName evidence="5">Outer membrane protein assembly factor BamE domain-containing protein</fullName>
    </recommendedName>
</protein>
<organism evidence="6 7">
    <name type="scientific">Terasakiispira papahanaumokuakeensis</name>
    <dbReference type="NCBI Taxonomy" id="197479"/>
    <lineage>
        <taxon>Bacteria</taxon>
        <taxon>Pseudomonadati</taxon>
        <taxon>Pseudomonadota</taxon>
        <taxon>Gammaproteobacteria</taxon>
        <taxon>Oceanospirillales</taxon>
        <taxon>Terasakiispira</taxon>
    </lineage>
</organism>
<dbReference type="AlphaFoldDB" id="A0A1E2V628"/>
<evidence type="ECO:0000256" key="2">
    <source>
        <dbReference type="ARBA" id="ARBA00023136"/>
    </source>
</evidence>
<dbReference type="InterPro" id="IPR007450">
    <property type="entry name" value="BamE_dom"/>
</dbReference>
<evidence type="ECO:0000256" key="4">
    <source>
        <dbReference type="SAM" id="SignalP"/>
    </source>
</evidence>
<feature type="signal peptide" evidence="4">
    <location>
        <begin position="1"/>
        <end position="21"/>
    </location>
</feature>
<dbReference type="RefSeq" id="WP_068996822.1">
    <property type="nucleotide sequence ID" value="NZ_MDTQ01000001.1"/>
</dbReference>
<dbReference type="PROSITE" id="PS51257">
    <property type="entry name" value="PROKAR_LIPOPROTEIN"/>
    <property type="match status" value="1"/>
</dbReference>
<dbReference type="OrthoDB" id="5405892at2"/>
<keyword evidence="1 4" id="KW-0732">Signal</keyword>
<accession>A0A1E2V628</accession>
<evidence type="ECO:0000313" key="7">
    <source>
        <dbReference type="Proteomes" id="UP000094291"/>
    </source>
</evidence>
<keyword evidence="2" id="KW-0472">Membrane</keyword>
<dbReference type="GO" id="GO:0019867">
    <property type="term" value="C:outer membrane"/>
    <property type="evidence" value="ECO:0007669"/>
    <property type="project" value="InterPro"/>
</dbReference>
<evidence type="ECO:0000313" key="6">
    <source>
        <dbReference type="EMBL" id="ODC02437.1"/>
    </source>
</evidence>
<evidence type="ECO:0000256" key="3">
    <source>
        <dbReference type="SAM" id="MobiDB-lite"/>
    </source>
</evidence>